<dbReference type="OrthoDB" id="77736at2759"/>
<comment type="caution">
    <text evidence="3">The sequence shown here is derived from an EMBL/GenBank/DDBJ whole genome shotgun (WGS) entry which is preliminary data.</text>
</comment>
<protein>
    <recommendedName>
        <fullName evidence="2">Expansin-like EG45 domain-containing protein</fullName>
    </recommendedName>
</protein>
<evidence type="ECO:0000256" key="1">
    <source>
        <dbReference type="ARBA" id="ARBA00022729"/>
    </source>
</evidence>
<reference evidence="3 4" key="1">
    <citation type="journal article" date="2014" name="Genome Biol. Evol.">
        <title>The secreted proteins of Achlya hypogyna and Thraustotheca clavata identify the ancestral oomycete secretome and reveal gene acquisitions by horizontal gene transfer.</title>
        <authorList>
            <person name="Misner I."/>
            <person name="Blouin N."/>
            <person name="Leonard G."/>
            <person name="Richards T.A."/>
            <person name="Lane C.E."/>
        </authorList>
    </citation>
    <scope>NUCLEOTIDE SEQUENCE [LARGE SCALE GENOMIC DNA]</scope>
    <source>
        <strain evidence="3 4">ATCC 34112</strain>
    </source>
</reference>
<dbReference type="STRING" id="74557.A0A1W0A5Y4"/>
<dbReference type="Gene3D" id="2.60.40.760">
    <property type="entry name" value="Expansin, cellulose-binding-like domain"/>
    <property type="match status" value="1"/>
</dbReference>
<evidence type="ECO:0000259" key="2">
    <source>
        <dbReference type="PROSITE" id="PS50842"/>
    </source>
</evidence>
<dbReference type="SUPFAM" id="SSF50685">
    <property type="entry name" value="Barwin-like endoglucanases"/>
    <property type="match status" value="1"/>
</dbReference>
<feature type="domain" description="Expansin-like EG45" evidence="2">
    <location>
        <begin position="20"/>
        <end position="93"/>
    </location>
</feature>
<dbReference type="InterPro" id="IPR007112">
    <property type="entry name" value="Expansin/allergen_DPBB_dom"/>
</dbReference>
<dbReference type="EMBL" id="JNBS01000427">
    <property type="protein sequence ID" value="OQS05703.1"/>
    <property type="molecule type" value="Genomic_DNA"/>
</dbReference>
<dbReference type="InterPro" id="IPR036749">
    <property type="entry name" value="Expansin_CBD_sf"/>
</dbReference>
<sequence length="183" mass="20168">MMSWLSNAKQYHVAINHEQWNSGRNCGRCVEIQCIDKRCKNKGKVLGQVTDQCHECGFGGLDLTLPFFKQVTGDFTDRYQISWQFVNCPVQGGIQVCAKSGSNSNWLAAQPANTRVGVASMSINGEKSPLFSTDSNYFYMSTTSNMQLGKTRVSMTSLGGDTVTATVALTPGKCTQINQQFRQ</sequence>
<dbReference type="InterPro" id="IPR036908">
    <property type="entry name" value="RlpA-like_sf"/>
</dbReference>
<dbReference type="InterPro" id="IPR051477">
    <property type="entry name" value="Expansin_CellWall"/>
</dbReference>
<dbReference type="PANTHER" id="PTHR31836:SF21">
    <property type="entry name" value="EXPANSIN-LIKE PROTEIN 7"/>
    <property type="match status" value="1"/>
</dbReference>
<dbReference type="CDD" id="cd22271">
    <property type="entry name" value="DPBB_EXP_N-like"/>
    <property type="match status" value="1"/>
</dbReference>
<gene>
    <name evidence="3" type="ORF">THRCLA_02204</name>
</gene>
<dbReference type="PANTHER" id="PTHR31836">
    <property type="match status" value="1"/>
</dbReference>
<accession>A0A1W0A5Y4</accession>
<name>A0A1W0A5Y4_9STRA</name>
<proteinExistence type="predicted"/>
<evidence type="ECO:0000313" key="3">
    <source>
        <dbReference type="EMBL" id="OQS05703.1"/>
    </source>
</evidence>
<dbReference type="Proteomes" id="UP000243217">
    <property type="component" value="Unassembled WGS sequence"/>
</dbReference>
<dbReference type="Gene3D" id="2.40.40.10">
    <property type="entry name" value="RlpA-like domain"/>
    <property type="match status" value="1"/>
</dbReference>
<dbReference type="PROSITE" id="PS50842">
    <property type="entry name" value="EXPANSIN_EG45"/>
    <property type="match status" value="1"/>
</dbReference>
<keyword evidence="4" id="KW-1185">Reference proteome</keyword>
<keyword evidence="1" id="KW-0732">Signal</keyword>
<evidence type="ECO:0000313" key="4">
    <source>
        <dbReference type="Proteomes" id="UP000243217"/>
    </source>
</evidence>
<dbReference type="AlphaFoldDB" id="A0A1W0A5Y4"/>
<organism evidence="3 4">
    <name type="scientific">Thraustotheca clavata</name>
    <dbReference type="NCBI Taxonomy" id="74557"/>
    <lineage>
        <taxon>Eukaryota</taxon>
        <taxon>Sar</taxon>
        <taxon>Stramenopiles</taxon>
        <taxon>Oomycota</taxon>
        <taxon>Saprolegniomycetes</taxon>
        <taxon>Saprolegniales</taxon>
        <taxon>Achlyaceae</taxon>
        <taxon>Thraustotheca</taxon>
    </lineage>
</organism>